<evidence type="ECO:0000313" key="2">
    <source>
        <dbReference type="EMBL" id="MPC99480.1"/>
    </source>
</evidence>
<comment type="caution">
    <text evidence="2">The sequence shown here is derived from an EMBL/GenBank/DDBJ whole genome shotgun (WGS) entry which is preliminary data.</text>
</comment>
<feature type="region of interest" description="Disordered" evidence="1">
    <location>
        <begin position="50"/>
        <end position="71"/>
    </location>
</feature>
<feature type="compositionally biased region" description="Basic residues" evidence="1">
    <location>
        <begin position="58"/>
        <end position="71"/>
    </location>
</feature>
<reference evidence="2 3" key="1">
    <citation type="submission" date="2019-05" db="EMBL/GenBank/DDBJ databases">
        <title>Another draft genome of Portunus trituberculatus and its Hox gene families provides insights of decapod evolution.</title>
        <authorList>
            <person name="Jeong J.-H."/>
            <person name="Song I."/>
            <person name="Kim S."/>
            <person name="Choi T."/>
            <person name="Kim D."/>
            <person name="Ryu S."/>
            <person name="Kim W."/>
        </authorList>
    </citation>
    <scope>NUCLEOTIDE SEQUENCE [LARGE SCALE GENOMIC DNA]</scope>
    <source>
        <tissue evidence="2">Muscle</tissue>
    </source>
</reference>
<evidence type="ECO:0000313" key="3">
    <source>
        <dbReference type="Proteomes" id="UP000324222"/>
    </source>
</evidence>
<evidence type="ECO:0000256" key="1">
    <source>
        <dbReference type="SAM" id="MobiDB-lite"/>
    </source>
</evidence>
<accession>A0A5B7JRP6</accession>
<keyword evidence="3" id="KW-1185">Reference proteome</keyword>
<dbReference type="Proteomes" id="UP000324222">
    <property type="component" value="Unassembled WGS sequence"/>
</dbReference>
<gene>
    <name evidence="2" type="ORF">E2C01_094896</name>
</gene>
<sequence>MWQDVSSIIEEVAKQELGTKWVGGSKKKHSPWWSEDLRSLVRDKTKKLKSMVEEKNSRNKKGICGSKRKSK</sequence>
<dbReference type="AlphaFoldDB" id="A0A5B7JRP6"/>
<protein>
    <submittedName>
        <fullName evidence="2">Uncharacterized protein</fullName>
    </submittedName>
</protein>
<dbReference type="EMBL" id="VSRR010118564">
    <property type="protein sequence ID" value="MPC99480.1"/>
    <property type="molecule type" value="Genomic_DNA"/>
</dbReference>
<organism evidence="2 3">
    <name type="scientific">Portunus trituberculatus</name>
    <name type="common">Swimming crab</name>
    <name type="synonym">Neptunus trituberculatus</name>
    <dbReference type="NCBI Taxonomy" id="210409"/>
    <lineage>
        <taxon>Eukaryota</taxon>
        <taxon>Metazoa</taxon>
        <taxon>Ecdysozoa</taxon>
        <taxon>Arthropoda</taxon>
        <taxon>Crustacea</taxon>
        <taxon>Multicrustacea</taxon>
        <taxon>Malacostraca</taxon>
        <taxon>Eumalacostraca</taxon>
        <taxon>Eucarida</taxon>
        <taxon>Decapoda</taxon>
        <taxon>Pleocyemata</taxon>
        <taxon>Brachyura</taxon>
        <taxon>Eubrachyura</taxon>
        <taxon>Portunoidea</taxon>
        <taxon>Portunidae</taxon>
        <taxon>Portuninae</taxon>
        <taxon>Portunus</taxon>
    </lineage>
</organism>
<proteinExistence type="predicted"/>
<name>A0A5B7JRP6_PORTR</name>